<comment type="caution">
    <text evidence="3">The sequence shown here is derived from an EMBL/GenBank/DDBJ whole genome shotgun (WGS) entry which is preliminary data.</text>
</comment>
<dbReference type="SMART" id="SM00448">
    <property type="entry name" value="REC"/>
    <property type="match status" value="1"/>
</dbReference>
<dbReference type="RefSeq" id="WP_269416462.1">
    <property type="nucleotide sequence ID" value="NZ_JAPWGL010000004.1"/>
</dbReference>
<dbReference type="InterPro" id="IPR001789">
    <property type="entry name" value="Sig_transdc_resp-reg_receiver"/>
</dbReference>
<dbReference type="PROSITE" id="PS50110">
    <property type="entry name" value="RESPONSE_REGULATORY"/>
    <property type="match status" value="1"/>
</dbReference>
<protein>
    <submittedName>
        <fullName evidence="3">Response regulator</fullName>
    </submittedName>
</protein>
<name>A0ABT4L0T7_9SPHI</name>
<evidence type="ECO:0000313" key="4">
    <source>
        <dbReference type="Proteomes" id="UP001144341"/>
    </source>
</evidence>
<dbReference type="Proteomes" id="UP001144341">
    <property type="component" value="Unassembled WGS sequence"/>
</dbReference>
<dbReference type="Gene3D" id="3.40.50.2300">
    <property type="match status" value="1"/>
</dbReference>
<dbReference type="InterPro" id="IPR052893">
    <property type="entry name" value="TCS_response_regulator"/>
</dbReference>
<gene>
    <name evidence="3" type="ORF">O0931_15915</name>
</gene>
<proteinExistence type="predicted"/>
<keyword evidence="1" id="KW-0597">Phosphoprotein</keyword>
<keyword evidence="4" id="KW-1185">Reference proteome</keyword>
<evidence type="ECO:0000256" key="1">
    <source>
        <dbReference type="PROSITE-ProRule" id="PRU00169"/>
    </source>
</evidence>
<dbReference type="PANTHER" id="PTHR44520">
    <property type="entry name" value="RESPONSE REGULATOR RCP1-RELATED"/>
    <property type="match status" value="1"/>
</dbReference>
<dbReference type="Pfam" id="PF00072">
    <property type="entry name" value="Response_reg"/>
    <property type="match status" value="1"/>
</dbReference>
<feature type="domain" description="Response regulatory" evidence="2">
    <location>
        <begin position="4"/>
        <end position="125"/>
    </location>
</feature>
<accession>A0ABT4L0T7</accession>
<feature type="modified residue" description="4-aspartylphosphate" evidence="1">
    <location>
        <position position="57"/>
    </location>
</feature>
<evidence type="ECO:0000259" key="2">
    <source>
        <dbReference type="PROSITE" id="PS50110"/>
    </source>
</evidence>
<evidence type="ECO:0000313" key="3">
    <source>
        <dbReference type="EMBL" id="MCZ4224798.1"/>
    </source>
</evidence>
<sequence length="126" mass="13946">MGTDILIVDDDPAILFMHQFIIENLLPDAKIFTFENGRLALDFILLSSGLNVTVFLDINMPVMNGWEMLDELQSAPGNPKPKVFLVTSSINASDVAKAETYEMVSGFINKPLKAKDISRIFDEPGV</sequence>
<reference evidence="3" key="1">
    <citation type="submission" date="2022-12" db="EMBL/GenBank/DDBJ databases">
        <title>Genome sequence of SJ11.</title>
        <authorList>
            <person name="Woo H."/>
        </authorList>
    </citation>
    <scope>NUCLEOTIDE SEQUENCE</scope>
    <source>
        <strain evidence="3">SJ11</strain>
    </source>
</reference>
<organism evidence="3 4">
    <name type="scientific">Pedobacter rhodius</name>
    <dbReference type="NCBI Taxonomy" id="3004098"/>
    <lineage>
        <taxon>Bacteria</taxon>
        <taxon>Pseudomonadati</taxon>
        <taxon>Bacteroidota</taxon>
        <taxon>Sphingobacteriia</taxon>
        <taxon>Sphingobacteriales</taxon>
        <taxon>Sphingobacteriaceae</taxon>
        <taxon>Pedobacter</taxon>
    </lineage>
</organism>
<dbReference type="SUPFAM" id="SSF52172">
    <property type="entry name" value="CheY-like"/>
    <property type="match status" value="1"/>
</dbReference>
<dbReference type="InterPro" id="IPR011006">
    <property type="entry name" value="CheY-like_superfamily"/>
</dbReference>
<dbReference type="EMBL" id="JAPWGL010000004">
    <property type="protein sequence ID" value="MCZ4224798.1"/>
    <property type="molecule type" value="Genomic_DNA"/>
</dbReference>
<dbReference type="PANTHER" id="PTHR44520:SF2">
    <property type="entry name" value="RESPONSE REGULATOR RCP1"/>
    <property type="match status" value="1"/>
</dbReference>